<gene>
    <name evidence="13" type="ORF">SCLCIDRAFT_124668</name>
</gene>
<evidence type="ECO:0000256" key="3">
    <source>
        <dbReference type="ARBA" id="ARBA00009056"/>
    </source>
</evidence>
<reference evidence="13 14" key="1">
    <citation type="submission" date="2014-04" db="EMBL/GenBank/DDBJ databases">
        <authorList>
            <consortium name="DOE Joint Genome Institute"/>
            <person name="Kuo A."/>
            <person name="Kohler A."/>
            <person name="Nagy L.G."/>
            <person name="Floudas D."/>
            <person name="Copeland A."/>
            <person name="Barry K.W."/>
            <person name="Cichocki N."/>
            <person name="Veneault-Fourrey C."/>
            <person name="LaButti K."/>
            <person name="Lindquist E.A."/>
            <person name="Lipzen A."/>
            <person name="Lundell T."/>
            <person name="Morin E."/>
            <person name="Murat C."/>
            <person name="Sun H."/>
            <person name="Tunlid A."/>
            <person name="Henrissat B."/>
            <person name="Grigoriev I.V."/>
            <person name="Hibbett D.S."/>
            <person name="Martin F."/>
            <person name="Nordberg H.P."/>
            <person name="Cantor M.N."/>
            <person name="Hua S.X."/>
        </authorList>
    </citation>
    <scope>NUCLEOTIDE SEQUENCE [LARGE SCALE GENOMIC DNA]</scope>
    <source>
        <strain evidence="13 14">Foug A</strain>
    </source>
</reference>
<dbReference type="STRING" id="1036808.A0A0C3A6A4"/>
<sequence>MDRPHVRPLFEPSPCDIDSQEAPITSLRSSHIGGAAEVWTPIVRCRAPFPIELFETAVEQLVHHPEYNSSLILRSEILSDVQCVQSPPGFLESRDRDSVFKQTELCSFDGYRSSRMMHRRLLPRRPGRDRSLEQTCVLYTAITQDLGSVLSLLVLTPFLREGEMLPYYHPAVKRLACPCSPSTPASVPLQPQPPDPNSRLYRTCLSLLDAVHRYGWGALTHYRKRVHHDCLIPREEYQDLYLVLRERYKYLVDMWKEATDPVKHVFEDIGIATFLILLWKATYGCSGRVPTHDSVADAPWRNWPRPPGGFLDLGCGNGLLTHILVSEGYTGHGIDVRARQSWSHYPDTTKKALHVFSLDPTCYIDGDCMITTATKEEYLKPDVFLIGNHADELTPWVSVLATLCDAGGYLSIPCCAWGFDERFTRTSSLPFSSTLSSLAPVIGQEDPDINDVTFIESLNLGAEGSHKSQYSAYRIWLAQLSLRMGWKVECEVLRIPSTRNWGLVGRERLYHDDSGDVEVYKHRAREIIVEVVRRGVFKTRKPEGRAGGH</sequence>
<evidence type="ECO:0000256" key="2">
    <source>
        <dbReference type="ARBA" id="ARBA00004496"/>
    </source>
</evidence>
<comment type="function">
    <text evidence="1">Probable adenosyl-L-methionine (AdoMet)-dependent tRNA (uracil-O(2)-)-methyltransferase.</text>
</comment>
<dbReference type="PANTHER" id="PTHR21210:SF0">
    <property type="entry name" value="TRNA (URACIL-O(2)-)-METHYLTRANSFERASE-RELATED"/>
    <property type="match status" value="1"/>
</dbReference>
<dbReference type="PANTHER" id="PTHR21210">
    <property type="entry name" value="TRNA (URACIL-O(2)-)-METHYLTRANSFERASE-RELATED"/>
    <property type="match status" value="1"/>
</dbReference>
<accession>A0A0C3A6A4</accession>
<dbReference type="OrthoDB" id="10047021at2759"/>
<proteinExistence type="inferred from homology"/>
<dbReference type="Pfam" id="PF07757">
    <property type="entry name" value="AdoMet_MTase"/>
    <property type="match status" value="2"/>
</dbReference>
<evidence type="ECO:0000256" key="11">
    <source>
        <dbReference type="ARBA" id="ARBA00047957"/>
    </source>
</evidence>
<dbReference type="FunCoup" id="A0A0C3A6A4">
    <property type="interactions" value="32"/>
</dbReference>
<evidence type="ECO:0000256" key="12">
    <source>
        <dbReference type="RuleBase" id="RU368004"/>
    </source>
</evidence>
<dbReference type="EMBL" id="KN822064">
    <property type="protein sequence ID" value="KIM60272.1"/>
    <property type="molecule type" value="Genomic_DNA"/>
</dbReference>
<protein>
    <recommendedName>
        <fullName evidence="5 12">tRNA (uracil-O(2)-)-methyltransferase</fullName>
        <ecNumber evidence="4 12">2.1.1.211</ecNumber>
    </recommendedName>
</protein>
<evidence type="ECO:0000256" key="4">
    <source>
        <dbReference type="ARBA" id="ARBA00012795"/>
    </source>
</evidence>
<evidence type="ECO:0000256" key="9">
    <source>
        <dbReference type="ARBA" id="ARBA00022691"/>
    </source>
</evidence>
<dbReference type="EC" id="2.1.1.211" evidence="4 12"/>
<evidence type="ECO:0000256" key="10">
    <source>
        <dbReference type="ARBA" id="ARBA00022694"/>
    </source>
</evidence>
<keyword evidence="14" id="KW-1185">Reference proteome</keyword>
<keyword evidence="10 12" id="KW-0819">tRNA processing</keyword>
<keyword evidence="6 12" id="KW-0963">Cytoplasm</keyword>
<evidence type="ECO:0000313" key="14">
    <source>
        <dbReference type="Proteomes" id="UP000053989"/>
    </source>
</evidence>
<organism evidence="13 14">
    <name type="scientific">Scleroderma citrinum Foug A</name>
    <dbReference type="NCBI Taxonomy" id="1036808"/>
    <lineage>
        <taxon>Eukaryota</taxon>
        <taxon>Fungi</taxon>
        <taxon>Dikarya</taxon>
        <taxon>Basidiomycota</taxon>
        <taxon>Agaricomycotina</taxon>
        <taxon>Agaricomycetes</taxon>
        <taxon>Agaricomycetidae</taxon>
        <taxon>Boletales</taxon>
        <taxon>Sclerodermatineae</taxon>
        <taxon>Sclerodermataceae</taxon>
        <taxon>Scleroderma</taxon>
    </lineage>
</organism>
<comment type="similarity">
    <text evidence="3 12">Belongs to the TRM44 family.</text>
</comment>
<dbReference type="GO" id="GO:0141101">
    <property type="term" value="F:tRNA(Ser) (uridine(44)-2'-O-)-methyltransferase activity"/>
    <property type="evidence" value="ECO:0007669"/>
    <property type="project" value="UniProtKB-EC"/>
</dbReference>
<comment type="subcellular location">
    <subcellularLocation>
        <location evidence="2 12">Cytoplasm</location>
    </subcellularLocation>
</comment>
<dbReference type="SUPFAM" id="SSF53335">
    <property type="entry name" value="S-adenosyl-L-methionine-dependent methyltransferases"/>
    <property type="match status" value="2"/>
</dbReference>
<name>A0A0C3A6A4_9AGAM</name>
<dbReference type="InParanoid" id="A0A0C3A6A4"/>
<keyword evidence="9 12" id="KW-0949">S-adenosyl-L-methionine</keyword>
<comment type="function">
    <text evidence="12">Adenosyl-L-methionine (AdoMet)-dependent tRNA (uracil-O(2)-)-methyltransferase.</text>
</comment>
<comment type="catalytic activity">
    <reaction evidence="11 12">
        <text>uridine(44) in tRNA(Ser) + S-adenosyl-L-methionine = 2'-O-methyluridine(44) in tRNA(Ser) + S-adenosyl-L-homocysteine + H(+)</text>
        <dbReference type="Rhea" id="RHEA:43100"/>
        <dbReference type="Rhea" id="RHEA-COMP:10339"/>
        <dbReference type="Rhea" id="RHEA-COMP:10340"/>
        <dbReference type="ChEBI" id="CHEBI:15378"/>
        <dbReference type="ChEBI" id="CHEBI:57856"/>
        <dbReference type="ChEBI" id="CHEBI:59789"/>
        <dbReference type="ChEBI" id="CHEBI:65315"/>
        <dbReference type="ChEBI" id="CHEBI:74478"/>
        <dbReference type="EC" id="2.1.1.211"/>
    </reaction>
</comment>
<dbReference type="GO" id="GO:0005737">
    <property type="term" value="C:cytoplasm"/>
    <property type="evidence" value="ECO:0007669"/>
    <property type="project" value="UniProtKB-SubCell"/>
</dbReference>
<keyword evidence="7 12" id="KW-0489">Methyltransferase</keyword>
<evidence type="ECO:0000256" key="7">
    <source>
        <dbReference type="ARBA" id="ARBA00022603"/>
    </source>
</evidence>
<dbReference type="AlphaFoldDB" id="A0A0C3A6A4"/>
<evidence type="ECO:0000256" key="6">
    <source>
        <dbReference type="ARBA" id="ARBA00022490"/>
    </source>
</evidence>
<reference evidence="14" key="2">
    <citation type="submission" date="2015-01" db="EMBL/GenBank/DDBJ databases">
        <title>Evolutionary Origins and Diversification of the Mycorrhizal Mutualists.</title>
        <authorList>
            <consortium name="DOE Joint Genome Institute"/>
            <consortium name="Mycorrhizal Genomics Consortium"/>
            <person name="Kohler A."/>
            <person name="Kuo A."/>
            <person name="Nagy L.G."/>
            <person name="Floudas D."/>
            <person name="Copeland A."/>
            <person name="Barry K.W."/>
            <person name="Cichocki N."/>
            <person name="Veneault-Fourrey C."/>
            <person name="LaButti K."/>
            <person name="Lindquist E.A."/>
            <person name="Lipzen A."/>
            <person name="Lundell T."/>
            <person name="Morin E."/>
            <person name="Murat C."/>
            <person name="Riley R."/>
            <person name="Ohm R."/>
            <person name="Sun H."/>
            <person name="Tunlid A."/>
            <person name="Henrissat B."/>
            <person name="Grigoriev I.V."/>
            <person name="Hibbett D.S."/>
            <person name="Martin F."/>
        </authorList>
    </citation>
    <scope>NUCLEOTIDE SEQUENCE [LARGE SCALE GENOMIC DNA]</scope>
    <source>
        <strain evidence="14">Foug A</strain>
    </source>
</reference>
<dbReference type="InterPro" id="IPR011671">
    <property type="entry name" value="tRNA_uracil_MeTrfase"/>
</dbReference>
<dbReference type="GO" id="GO:0030488">
    <property type="term" value="P:tRNA methylation"/>
    <property type="evidence" value="ECO:0007669"/>
    <property type="project" value="UniProtKB-UniRule"/>
</dbReference>
<dbReference type="InterPro" id="IPR029063">
    <property type="entry name" value="SAM-dependent_MTases_sf"/>
</dbReference>
<dbReference type="Proteomes" id="UP000053989">
    <property type="component" value="Unassembled WGS sequence"/>
</dbReference>
<evidence type="ECO:0000256" key="1">
    <source>
        <dbReference type="ARBA" id="ARBA00002778"/>
    </source>
</evidence>
<keyword evidence="8 12" id="KW-0808">Transferase</keyword>
<evidence type="ECO:0000313" key="13">
    <source>
        <dbReference type="EMBL" id="KIM60272.1"/>
    </source>
</evidence>
<dbReference type="HOGENOM" id="CLU_018580_1_0_1"/>
<evidence type="ECO:0000256" key="5">
    <source>
        <dbReference type="ARBA" id="ARBA00017788"/>
    </source>
</evidence>
<evidence type="ECO:0000256" key="8">
    <source>
        <dbReference type="ARBA" id="ARBA00022679"/>
    </source>
</evidence>